<organism evidence="6 7">
    <name type="scientific">Oldenlandia corymbosa var. corymbosa</name>
    <dbReference type="NCBI Taxonomy" id="529605"/>
    <lineage>
        <taxon>Eukaryota</taxon>
        <taxon>Viridiplantae</taxon>
        <taxon>Streptophyta</taxon>
        <taxon>Embryophyta</taxon>
        <taxon>Tracheophyta</taxon>
        <taxon>Spermatophyta</taxon>
        <taxon>Magnoliopsida</taxon>
        <taxon>eudicotyledons</taxon>
        <taxon>Gunneridae</taxon>
        <taxon>Pentapetalae</taxon>
        <taxon>asterids</taxon>
        <taxon>lamiids</taxon>
        <taxon>Gentianales</taxon>
        <taxon>Rubiaceae</taxon>
        <taxon>Rubioideae</taxon>
        <taxon>Spermacoceae</taxon>
        <taxon>Hedyotis-Oldenlandia complex</taxon>
        <taxon>Oldenlandia</taxon>
    </lineage>
</organism>
<dbReference type="GO" id="GO:0070761">
    <property type="term" value="C:pre-snoRNP complex"/>
    <property type="evidence" value="ECO:0007669"/>
    <property type="project" value="TreeGrafter"/>
</dbReference>
<sequence length="150" mass="16762">MGPKTCKVCDKVLSKYKCPACLTPYCSLPCFKKHKETPCAKPVSVSQKDDSSPAPAIIHLDKPYYVDEPSEVLQHSQLESIASSSEIRDLLKDEKLQTLISSMVTSAEPEKELSKAMQMDDFRIFSEKVLQSERGTWVAGSCYVLIEKDV</sequence>
<dbReference type="Proteomes" id="UP001161247">
    <property type="component" value="Chromosome 5"/>
</dbReference>
<dbReference type="PANTHER" id="PTHR13483:SF11">
    <property type="entry name" value="ZINC FINGER HIT DOMAIN-CONTAINING PROTEIN 3"/>
    <property type="match status" value="1"/>
</dbReference>
<accession>A0AAV1DI00</accession>
<evidence type="ECO:0000313" key="7">
    <source>
        <dbReference type="Proteomes" id="UP001161247"/>
    </source>
</evidence>
<keyword evidence="1" id="KW-0479">Metal-binding</keyword>
<dbReference type="PANTHER" id="PTHR13483">
    <property type="entry name" value="BOX C_D SNORNA PROTEIN 1-RELATED"/>
    <property type="match status" value="1"/>
</dbReference>
<dbReference type="PROSITE" id="PS51083">
    <property type="entry name" value="ZF_HIT"/>
    <property type="match status" value="1"/>
</dbReference>
<evidence type="ECO:0000256" key="4">
    <source>
        <dbReference type="PROSITE-ProRule" id="PRU00453"/>
    </source>
</evidence>
<dbReference type="GO" id="GO:0048254">
    <property type="term" value="P:snoRNA localization"/>
    <property type="evidence" value="ECO:0007669"/>
    <property type="project" value="TreeGrafter"/>
</dbReference>
<dbReference type="GO" id="GO:0005634">
    <property type="term" value="C:nucleus"/>
    <property type="evidence" value="ECO:0007669"/>
    <property type="project" value="TreeGrafter"/>
</dbReference>
<dbReference type="EMBL" id="OX459122">
    <property type="protein sequence ID" value="CAI9107489.1"/>
    <property type="molecule type" value="Genomic_DNA"/>
</dbReference>
<dbReference type="SUPFAM" id="SSF144232">
    <property type="entry name" value="HIT/MYND zinc finger-like"/>
    <property type="match status" value="1"/>
</dbReference>
<dbReference type="InterPro" id="IPR007529">
    <property type="entry name" value="Znf_HIT"/>
</dbReference>
<dbReference type="GO" id="GO:0008270">
    <property type="term" value="F:zinc ion binding"/>
    <property type="evidence" value="ECO:0007669"/>
    <property type="project" value="UniProtKB-UniRule"/>
</dbReference>
<evidence type="ECO:0000256" key="3">
    <source>
        <dbReference type="ARBA" id="ARBA00022833"/>
    </source>
</evidence>
<dbReference type="AlphaFoldDB" id="A0AAV1DI00"/>
<proteinExistence type="predicted"/>
<dbReference type="Gene3D" id="3.30.60.190">
    <property type="match status" value="1"/>
</dbReference>
<dbReference type="GO" id="GO:0000463">
    <property type="term" value="P:maturation of LSU-rRNA from tricistronic rRNA transcript (SSU-rRNA, 5.8S rRNA, LSU-rRNA)"/>
    <property type="evidence" value="ECO:0007669"/>
    <property type="project" value="TreeGrafter"/>
</dbReference>
<dbReference type="CDD" id="cd23024">
    <property type="entry name" value="zf-HIT_ZNHIT2-3"/>
    <property type="match status" value="1"/>
</dbReference>
<dbReference type="GO" id="GO:0000492">
    <property type="term" value="P:box C/D snoRNP assembly"/>
    <property type="evidence" value="ECO:0007669"/>
    <property type="project" value="TreeGrafter"/>
</dbReference>
<evidence type="ECO:0000259" key="5">
    <source>
        <dbReference type="PROSITE" id="PS51083"/>
    </source>
</evidence>
<keyword evidence="7" id="KW-1185">Reference proteome</keyword>
<feature type="domain" description="HIT-type" evidence="5">
    <location>
        <begin position="6"/>
        <end position="39"/>
    </location>
</feature>
<evidence type="ECO:0000256" key="1">
    <source>
        <dbReference type="ARBA" id="ARBA00022723"/>
    </source>
</evidence>
<evidence type="ECO:0000313" key="6">
    <source>
        <dbReference type="EMBL" id="CAI9107489.1"/>
    </source>
</evidence>
<keyword evidence="3" id="KW-0862">Zinc</keyword>
<dbReference type="Pfam" id="PF04438">
    <property type="entry name" value="zf-HIT"/>
    <property type="match status" value="1"/>
</dbReference>
<evidence type="ECO:0000256" key="2">
    <source>
        <dbReference type="ARBA" id="ARBA00022771"/>
    </source>
</evidence>
<protein>
    <submittedName>
        <fullName evidence="6">OLC1v1006849C1</fullName>
    </submittedName>
</protein>
<name>A0AAV1DI00_OLDCO</name>
<gene>
    <name evidence="6" type="ORF">OLC1_LOCUS15798</name>
</gene>
<keyword evidence="2 4" id="KW-0863">Zinc-finger</keyword>
<reference evidence="6" key="1">
    <citation type="submission" date="2023-03" db="EMBL/GenBank/DDBJ databases">
        <authorList>
            <person name="Julca I."/>
        </authorList>
    </citation>
    <scope>NUCLEOTIDE SEQUENCE</scope>
</reference>
<dbReference type="InterPro" id="IPR051639">
    <property type="entry name" value="BCD1"/>
</dbReference>